<gene>
    <name evidence="1" type="ORF">GCM10010909_13060</name>
</gene>
<comment type="caution">
    <text evidence="1">The sequence shown here is derived from an EMBL/GenBank/DDBJ whole genome shotgun (WGS) entry which is preliminary data.</text>
</comment>
<dbReference type="EMBL" id="BSOS01000029">
    <property type="protein sequence ID" value="GLR66626.1"/>
    <property type="molecule type" value="Genomic_DNA"/>
</dbReference>
<evidence type="ECO:0008006" key="3">
    <source>
        <dbReference type="Google" id="ProtNLM"/>
    </source>
</evidence>
<keyword evidence="2" id="KW-1185">Reference proteome</keyword>
<protein>
    <recommendedName>
        <fullName evidence="3">Cupin domain-containing protein</fullName>
    </recommendedName>
</protein>
<sequence length="172" mass="19026">MSETNKTNKNFAIFRAKDASALMEAGVMNVAPMTDVQIEGFKKMRAAGILDGEEVKVLVCLPGFSLAHAWMKKDYPLTLHSHDADCLYYIIAGTMRLGTEELGPRDSFFVPANVPYTYRPGPEGVEVLEFRHETKFNFVNLSKSAVFYDKGATTCAANHDDWKVATPPSVNA</sequence>
<dbReference type="Gene3D" id="2.60.120.10">
    <property type="entry name" value="Jelly Rolls"/>
    <property type="match status" value="1"/>
</dbReference>
<dbReference type="Proteomes" id="UP001156641">
    <property type="component" value="Unassembled WGS sequence"/>
</dbReference>
<reference evidence="2" key="1">
    <citation type="journal article" date="2019" name="Int. J. Syst. Evol. Microbiol.">
        <title>The Global Catalogue of Microorganisms (GCM) 10K type strain sequencing project: providing services to taxonomists for standard genome sequencing and annotation.</title>
        <authorList>
            <consortium name="The Broad Institute Genomics Platform"/>
            <consortium name="The Broad Institute Genome Sequencing Center for Infectious Disease"/>
            <person name="Wu L."/>
            <person name="Ma J."/>
        </authorList>
    </citation>
    <scope>NUCLEOTIDE SEQUENCE [LARGE SCALE GENOMIC DNA]</scope>
    <source>
        <strain evidence="2">NBRC 112502</strain>
    </source>
</reference>
<dbReference type="RefSeq" id="WP_284257332.1">
    <property type="nucleotide sequence ID" value="NZ_BSOS01000029.1"/>
</dbReference>
<name>A0ABQ6A460_9PROT</name>
<dbReference type="SUPFAM" id="SSF51182">
    <property type="entry name" value="RmlC-like cupins"/>
    <property type="match status" value="1"/>
</dbReference>
<evidence type="ECO:0000313" key="2">
    <source>
        <dbReference type="Proteomes" id="UP001156641"/>
    </source>
</evidence>
<accession>A0ABQ6A460</accession>
<organism evidence="1 2">
    <name type="scientific">Acidocella aquatica</name>
    <dbReference type="NCBI Taxonomy" id="1922313"/>
    <lineage>
        <taxon>Bacteria</taxon>
        <taxon>Pseudomonadati</taxon>
        <taxon>Pseudomonadota</taxon>
        <taxon>Alphaproteobacteria</taxon>
        <taxon>Acetobacterales</taxon>
        <taxon>Acidocellaceae</taxon>
        <taxon>Acidocella</taxon>
    </lineage>
</organism>
<evidence type="ECO:0000313" key="1">
    <source>
        <dbReference type="EMBL" id="GLR66626.1"/>
    </source>
</evidence>
<dbReference type="InterPro" id="IPR014710">
    <property type="entry name" value="RmlC-like_jellyroll"/>
</dbReference>
<proteinExistence type="predicted"/>
<dbReference type="InterPro" id="IPR011051">
    <property type="entry name" value="RmlC_Cupin_sf"/>
</dbReference>